<feature type="transmembrane region" description="Helical" evidence="1">
    <location>
        <begin position="85"/>
        <end position="105"/>
    </location>
</feature>
<reference evidence="2 3" key="1">
    <citation type="submission" date="2018-11" db="EMBL/GenBank/DDBJ databases">
        <title>YIM 102482-1 draft genome.</title>
        <authorList>
            <person name="Li G."/>
            <person name="Jiang Y."/>
        </authorList>
    </citation>
    <scope>NUCLEOTIDE SEQUENCE [LARGE SCALE GENOMIC DNA]</scope>
    <source>
        <strain evidence="2 3">YIM 102482-1</strain>
    </source>
</reference>
<dbReference type="RefSeq" id="WP_124970551.1">
    <property type="nucleotide sequence ID" value="NZ_RQVS01000004.1"/>
</dbReference>
<name>A0A3P3VXM8_9MICO</name>
<organism evidence="2 3">
    <name type="scientific">Gulosibacter macacae</name>
    <dbReference type="NCBI Taxonomy" id="2488791"/>
    <lineage>
        <taxon>Bacteria</taxon>
        <taxon>Bacillati</taxon>
        <taxon>Actinomycetota</taxon>
        <taxon>Actinomycetes</taxon>
        <taxon>Micrococcales</taxon>
        <taxon>Microbacteriaceae</taxon>
        <taxon>Gulosibacter</taxon>
    </lineage>
</organism>
<feature type="transmembrane region" description="Helical" evidence="1">
    <location>
        <begin position="27"/>
        <end position="45"/>
    </location>
</feature>
<feature type="transmembrane region" description="Helical" evidence="1">
    <location>
        <begin position="51"/>
        <end position="73"/>
    </location>
</feature>
<accession>A0A3P3VXM8</accession>
<dbReference type="Proteomes" id="UP000274391">
    <property type="component" value="Unassembled WGS sequence"/>
</dbReference>
<keyword evidence="3" id="KW-1185">Reference proteome</keyword>
<keyword evidence="1" id="KW-1133">Transmembrane helix</keyword>
<gene>
    <name evidence="2" type="ORF">EG850_04425</name>
</gene>
<proteinExistence type="predicted"/>
<keyword evidence="1" id="KW-0812">Transmembrane</keyword>
<sequence length="188" mass="19942">MTEEHTPRLSDLRSLTLAFPKDALERATWISVAIALALQWWVASIPGRGGVLFSVVAGLPLFVAATILLVLGIRSLIRKKLPRTLLQAGVTLIFGLLMTSSGLPLKLHWPLIQASLAAAERDGSCPAFAGLAPVQGCTELLDKRGYDFGGGFFINSFVVMHVGEASGVPGGGVISERLGDGWAIVRLP</sequence>
<comment type="caution">
    <text evidence="2">The sequence shown here is derived from an EMBL/GenBank/DDBJ whole genome shotgun (WGS) entry which is preliminary data.</text>
</comment>
<dbReference type="EMBL" id="RQVS01000004">
    <property type="protein sequence ID" value="RRJ87552.1"/>
    <property type="molecule type" value="Genomic_DNA"/>
</dbReference>
<keyword evidence="1" id="KW-0472">Membrane</keyword>
<evidence type="ECO:0000313" key="2">
    <source>
        <dbReference type="EMBL" id="RRJ87552.1"/>
    </source>
</evidence>
<dbReference type="AlphaFoldDB" id="A0A3P3VXM8"/>
<protein>
    <submittedName>
        <fullName evidence="2">Uncharacterized protein</fullName>
    </submittedName>
</protein>
<evidence type="ECO:0000313" key="3">
    <source>
        <dbReference type="Proteomes" id="UP000274391"/>
    </source>
</evidence>
<evidence type="ECO:0000256" key="1">
    <source>
        <dbReference type="SAM" id="Phobius"/>
    </source>
</evidence>